<gene>
    <name evidence="1" type="ORF">BHAMNSH16_00345</name>
</gene>
<dbReference type="KEGG" id="bhp:BHAMNSH16_00345"/>
<dbReference type="Proteomes" id="UP000264880">
    <property type="component" value="Chromosome"/>
</dbReference>
<dbReference type="Gene3D" id="3.40.50.150">
    <property type="entry name" value="Vaccinia Virus protein VP39"/>
    <property type="match status" value="1"/>
</dbReference>
<dbReference type="Pfam" id="PF13489">
    <property type="entry name" value="Methyltransf_23"/>
    <property type="match status" value="1"/>
</dbReference>
<reference evidence="1 2" key="1">
    <citation type="submission" date="2017-02" db="EMBL/GenBank/DDBJ databases">
        <title>Complete genome sequence of Brachyspira hampsonii genomovar I strain NSH-16 (ATCC BAA-2463).</title>
        <authorList>
            <person name="Mirajkar N.S."/>
            <person name="Gebhart C.J."/>
        </authorList>
    </citation>
    <scope>NUCLEOTIDE SEQUENCE [LARGE SCALE GENOMIC DNA]</scope>
    <source>
        <strain evidence="1 2">NSH-16</strain>
    </source>
</reference>
<organism evidence="1 2">
    <name type="scientific">Brachyspira hampsonii</name>
    <dbReference type="NCBI Taxonomy" id="1287055"/>
    <lineage>
        <taxon>Bacteria</taxon>
        <taxon>Pseudomonadati</taxon>
        <taxon>Spirochaetota</taxon>
        <taxon>Spirochaetia</taxon>
        <taxon>Brachyspirales</taxon>
        <taxon>Brachyspiraceae</taxon>
        <taxon>Brachyspira</taxon>
    </lineage>
</organism>
<accession>A0AAC9TRS9</accession>
<dbReference type="EMBL" id="CP019914">
    <property type="protein sequence ID" value="ASJ20183.1"/>
    <property type="molecule type" value="Genomic_DNA"/>
</dbReference>
<name>A0AAC9TRS9_9SPIR</name>
<dbReference type="RefSeq" id="WP_069731980.1">
    <property type="nucleotide sequence ID" value="NZ_CP019914.1"/>
</dbReference>
<protein>
    <recommendedName>
        <fullName evidence="3">Methyltransferase</fullName>
    </recommendedName>
</protein>
<evidence type="ECO:0008006" key="3">
    <source>
        <dbReference type="Google" id="ProtNLM"/>
    </source>
</evidence>
<keyword evidence="2" id="KW-1185">Reference proteome</keyword>
<dbReference type="SUPFAM" id="SSF53335">
    <property type="entry name" value="S-adenosyl-L-methionine-dependent methyltransferases"/>
    <property type="match status" value="1"/>
</dbReference>
<dbReference type="InterPro" id="IPR029063">
    <property type="entry name" value="SAM-dependent_MTases_sf"/>
</dbReference>
<dbReference type="CDD" id="cd02440">
    <property type="entry name" value="AdoMet_MTases"/>
    <property type="match status" value="1"/>
</dbReference>
<dbReference type="PANTHER" id="PTHR43861">
    <property type="entry name" value="TRANS-ACONITATE 2-METHYLTRANSFERASE-RELATED"/>
    <property type="match status" value="1"/>
</dbReference>
<evidence type="ECO:0000313" key="2">
    <source>
        <dbReference type="Proteomes" id="UP000264880"/>
    </source>
</evidence>
<sequence length="391" mass="46469">MEQYNDKLLELIKFHKDKNIFRHYNCVCGEDNDELIATKDKFGLDCNFVICKNCGLIRMNPYYTEDFLKIFYSEFYSTIYRNDKYCSNETFNHICNVRGKYIIDRIVSSININFKNLKVFEVASGSGGILKAFQNKGCDVYGCDYDENFILLAKNNGINIVTGSYDELKKFGKCDLLILSHILEHIAEPDIFINNILELVSDNGYIYIEIPTLESIAHHFNYYLFDFQSAHVYYYTEFNFLKLLKKLNLFIIDKYYEYIYGRGYGFLCQKNKSNKNNYNLDYFLVSSFINQCNHFKNIYAKMVELENKIKDNNKNLNIIHNVVNTLAWWIPVKKWRDNFRNKFNTDQTRPDQTRPDQTRPEIICKRNIYVFFNNIIIINKLQPMLQYYIAA</sequence>
<proteinExistence type="predicted"/>
<evidence type="ECO:0000313" key="1">
    <source>
        <dbReference type="EMBL" id="ASJ20183.1"/>
    </source>
</evidence>
<dbReference type="AlphaFoldDB" id="A0AAC9TRS9"/>